<feature type="transmembrane region" description="Helical" evidence="7">
    <location>
        <begin position="18"/>
        <end position="36"/>
    </location>
</feature>
<comment type="subcellular location">
    <subcellularLocation>
        <location evidence="1">Cell membrane</location>
        <topology evidence="1">Multi-pass membrane protein</topology>
    </subcellularLocation>
</comment>
<feature type="transmembrane region" description="Helical" evidence="7">
    <location>
        <begin position="171"/>
        <end position="193"/>
    </location>
</feature>
<feature type="transmembrane region" description="Helical" evidence="7">
    <location>
        <begin position="256"/>
        <end position="277"/>
    </location>
</feature>
<dbReference type="PIRSF" id="PIRSF006603">
    <property type="entry name" value="DinF"/>
    <property type="match status" value="1"/>
</dbReference>
<feature type="transmembrane region" description="Helical" evidence="7">
    <location>
        <begin position="100"/>
        <end position="123"/>
    </location>
</feature>
<feature type="transmembrane region" description="Helical" evidence="7">
    <location>
        <begin position="135"/>
        <end position="159"/>
    </location>
</feature>
<keyword evidence="2" id="KW-0813">Transport</keyword>
<dbReference type="GO" id="GO:0015297">
    <property type="term" value="F:antiporter activity"/>
    <property type="evidence" value="ECO:0007669"/>
    <property type="project" value="InterPro"/>
</dbReference>
<feature type="transmembrane region" description="Helical" evidence="7">
    <location>
        <begin position="283"/>
        <end position="302"/>
    </location>
</feature>
<accession>A0AA45WYB2</accession>
<dbReference type="AlphaFoldDB" id="A0AA45WYB2"/>
<dbReference type="GO" id="GO:0042910">
    <property type="term" value="F:xenobiotic transmembrane transporter activity"/>
    <property type="evidence" value="ECO:0007669"/>
    <property type="project" value="InterPro"/>
</dbReference>
<dbReference type="GO" id="GO:0005886">
    <property type="term" value="C:plasma membrane"/>
    <property type="evidence" value="ECO:0007669"/>
    <property type="project" value="UniProtKB-SubCell"/>
</dbReference>
<proteinExistence type="predicted"/>
<feature type="transmembrane region" description="Helical" evidence="7">
    <location>
        <begin position="360"/>
        <end position="379"/>
    </location>
</feature>
<dbReference type="Pfam" id="PF01554">
    <property type="entry name" value="MatE"/>
    <property type="match status" value="2"/>
</dbReference>
<feature type="transmembrane region" description="Helical" evidence="7">
    <location>
        <begin position="56"/>
        <end position="80"/>
    </location>
</feature>
<keyword evidence="5 7" id="KW-1133">Transmembrane helix</keyword>
<dbReference type="Proteomes" id="UP001158066">
    <property type="component" value="Unassembled WGS sequence"/>
</dbReference>
<dbReference type="NCBIfam" id="TIGR00797">
    <property type="entry name" value="matE"/>
    <property type="match status" value="1"/>
</dbReference>
<evidence type="ECO:0000256" key="7">
    <source>
        <dbReference type="SAM" id="Phobius"/>
    </source>
</evidence>
<feature type="transmembrane region" description="Helical" evidence="7">
    <location>
        <begin position="323"/>
        <end position="348"/>
    </location>
</feature>
<sequence length="453" mass="49145">MEINDKRAMILSGSLPKILITMALPLMFNNFVQMLYSLADTYWVGNYLGTSELAAIILVFPVLYFTLSLGMGVNIAGTALISRFSGAGSPAQATKVAGQLLTFALLMAVAISLMGTLAAPWVLRMMGAQGAVYVYALQYVQIMLWELPALFAFFVFNAIRQGQGDTYTPMVLNVSGVLLNIVLDPIAILFLGWGIRGVAAATVFSRTLFAVYAVYSLFRQGNGIRLRGKDLKMDSGILTQIVRIGLPASTGQSFSAFGFIILNAFVIGYGEGTLAAFGIGNRISMVIIMPVMGIGTALATLVGQNLGAGQPERARRAVRTAALGSITIMSLGGIILFLAADLVVGAFIKNDPEVLKQSLDYTRLITLTLPLMAIFQILLGTFQGSGHTLYAMMMDMGRLWVFRIPLILLLGRWTSLGSHGVWYAMVISNALICFMGWLMYRSGKWQQPVIRHN</sequence>
<feature type="transmembrane region" description="Helical" evidence="7">
    <location>
        <begin position="399"/>
        <end position="415"/>
    </location>
</feature>
<evidence type="ECO:0000256" key="5">
    <source>
        <dbReference type="ARBA" id="ARBA00022989"/>
    </source>
</evidence>
<keyword evidence="9" id="KW-1185">Reference proteome</keyword>
<dbReference type="EMBL" id="FXUF01000014">
    <property type="protein sequence ID" value="SMP66646.1"/>
    <property type="molecule type" value="Genomic_DNA"/>
</dbReference>
<organism evidence="8 9">
    <name type="scientific">Anoxynatronum buryatiense</name>
    <dbReference type="NCBI Taxonomy" id="489973"/>
    <lineage>
        <taxon>Bacteria</taxon>
        <taxon>Bacillati</taxon>
        <taxon>Bacillota</taxon>
        <taxon>Clostridia</taxon>
        <taxon>Eubacteriales</taxon>
        <taxon>Clostridiaceae</taxon>
        <taxon>Anoxynatronum</taxon>
    </lineage>
</organism>
<dbReference type="RefSeq" id="WP_283410295.1">
    <property type="nucleotide sequence ID" value="NZ_FXUF01000014.1"/>
</dbReference>
<dbReference type="InterPro" id="IPR002528">
    <property type="entry name" value="MATE_fam"/>
</dbReference>
<dbReference type="InterPro" id="IPR048279">
    <property type="entry name" value="MdtK-like"/>
</dbReference>
<comment type="caution">
    <text evidence="8">The sequence shown here is derived from an EMBL/GenBank/DDBJ whole genome shotgun (WGS) entry which is preliminary data.</text>
</comment>
<feature type="transmembrane region" description="Helical" evidence="7">
    <location>
        <begin position="421"/>
        <end position="440"/>
    </location>
</feature>
<dbReference type="InterPro" id="IPR052031">
    <property type="entry name" value="Membrane_Transporter-Flippase"/>
</dbReference>
<keyword evidence="3" id="KW-1003">Cell membrane</keyword>
<gene>
    <name evidence="8" type="ORF">SAMN06296020_11457</name>
</gene>
<evidence type="ECO:0000313" key="9">
    <source>
        <dbReference type="Proteomes" id="UP001158066"/>
    </source>
</evidence>
<evidence type="ECO:0000256" key="3">
    <source>
        <dbReference type="ARBA" id="ARBA00022475"/>
    </source>
</evidence>
<dbReference type="PANTHER" id="PTHR43549:SF2">
    <property type="entry name" value="MULTIDRUG RESISTANCE PROTEIN NORM-RELATED"/>
    <property type="match status" value="1"/>
</dbReference>
<dbReference type="PANTHER" id="PTHR43549">
    <property type="entry name" value="MULTIDRUG RESISTANCE PROTEIN YPNP-RELATED"/>
    <property type="match status" value="1"/>
</dbReference>
<reference evidence="8" key="1">
    <citation type="submission" date="2017-05" db="EMBL/GenBank/DDBJ databases">
        <authorList>
            <person name="Varghese N."/>
            <person name="Submissions S."/>
        </authorList>
    </citation>
    <scope>NUCLEOTIDE SEQUENCE</scope>
    <source>
        <strain evidence="8">Su22</strain>
    </source>
</reference>
<evidence type="ECO:0000256" key="1">
    <source>
        <dbReference type="ARBA" id="ARBA00004651"/>
    </source>
</evidence>
<feature type="transmembrane region" description="Helical" evidence="7">
    <location>
        <begin position="199"/>
        <end position="218"/>
    </location>
</feature>
<evidence type="ECO:0000313" key="8">
    <source>
        <dbReference type="EMBL" id="SMP66646.1"/>
    </source>
</evidence>
<name>A0AA45WYB2_9CLOT</name>
<evidence type="ECO:0000256" key="4">
    <source>
        <dbReference type="ARBA" id="ARBA00022692"/>
    </source>
</evidence>
<protein>
    <submittedName>
        <fullName evidence="8">Efflux protein, MATE family</fullName>
    </submittedName>
</protein>
<keyword evidence="6 7" id="KW-0472">Membrane</keyword>
<evidence type="ECO:0000256" key="6">
    <source>
        <dbReference type="ARBA" id="ARBA00023136"/>
    </source>
</evidence>
<evidence type="ECO:0000256" key="2">
    <source>
        <dbReference type="ARBA" id="ARBA00022448"/>
    </source>
</evidence>
<keyword evidence="4 7" id="KW-0812">Transmembrane</keyword>